<name>A0A6S7GUD2_PARCT</name>
<gene>
    <name evidence="1" type="ORF">PACLA_8A069992</name>
</gene>
<dbReference type="AlphaFoldDB" id="A0A6S7GUD2"/>
<dbReference type="EMBL" id="CACRXK020002267">
    <property type="protein sequence ID" value="CAB3993476.1"/>
    <property type="molecule type" value="Genomic_DNA"/>
</dbReference>
<evidence type="ECO:0000313" key="1">
    <source>
        <dbReference type="EMBL" id="CAB3993476.1"/>
    </source>
</evidence>
<dbReference type="OrthoDB" id="5987730at2759"/>
<reference evidence="1" key="1">
    <citation type="submission" date="2020-04" db="EMBL/GenBank/DDBJ databases">
        <authorList>
            <person name="Alioto T."/>
            <person name="Alioto T."/>
            <person name="Gomez Garrido J."/>
        </authorList>
    </citation>
    <scope>NUCLEOTIDE SEQUENCE</scope>
    <source>
        <strain evidence="1">A484AB</strain>
    </source>
</reference>
<accession>A0A6S7GUD2</accession>
<evidence type="ECO:0000313" key="2">
    <source>
        <dbReference type="Proteomes" id="UP001152795"/>
    </source>
</evidence>
<protein>
    <submittedName>
        <fullName evidence="1">Mediator of RNA polymerase II transcription subunit 34-like</fullName>
    </submittedName>
</protein>
<dbReference type="Proteomes" id="UP001152795">
    <property type="component" value="Unassembled WGS sequence"/>
</dbReference>
<comment type="caution">
    <text evidence="1">The sequence shown here is derived from an EMBL/GenBank/DDBJ whole genome shotgun (WGS) entry which is preliminary data.</text>
</comment>
<keyword evidence="2" id="KW-1185">Reference proteome</keyword>
<proteinExistence type="predicted"/>
<sequence>MTSMQRVITTEQIQELKAKLNCFYKNLLIELLKRDSSGNVKVFNHPKYLLGFSDIQISQVITHAPKIFTIDDICNHIEIWDVKHAHKVYQIMQNVFGNMEGDNTYSDIDEISSDEDDLLPEDWDDLGVDEELAEMAIDELSFFQMNLSNDDSMDCSASDADVPFPAIRALMNLSFDAVLDK</sequence>
<organism evidence="1 2">
    <name type="scientific">Paramuricea clavata</name>
    <name type="common">Red gorgonian</name>
    <name type="synonym">Violescent sea-whip</name>
    <dbReference type="NCBI Taxonomy" id="317549"/>
    <lineage>
        <taxon>Eukaryota</taxon>
        <taxon>Metazoa</taxon>
        <taxon>Cnidaria</taxon>
        <taxon>Anthozoa</taxon>
        <taxon>Octocorallia</taxon>
        <taxon>Malacalcyonacea</taxon>
        <taxon>Plexauridae</taxon>
        <taxon>Paramuricea</taxon>
    </lineage>
</organism>